<dbReference type="AlphaFoldDB" id="A0A2S4HB62"/>
<feature type="transmembrane region" description="Helical" evidence="1">
    <location>
        <begin position="47"/>
        <end position="68"/>
    </location>
</feature>
<evidence type="ECO:0000313" key="4">
    <source>
        <dbReference type="Proteomes" id="UP000237222"/>
    </source>
</evidence>
<dbReference type="Pfam" id="PF00487">
    <property type="entry name" value="FA_desaturase"/>
    <property type="match status" value="1"/>
</dbReference>
<dbReference type="OrthoDB" id="104711at2"/>
<feature type="transmembrane region" description="Helical" evidence="1">
    <location>
        <begin position="167"/>
        <end position="188"/>
    </location>
</feature>
<evidence type="ECO:0000256" key="1">
    <source>
        <dbReference type="SAM" id="Phobius"/>
    </source>
</evidence>
<reference evidence="3" key="1">
    <citation type="submission" date="2018-01" db="EMBL/GenBank/DDBJ databases">
        <authorList>
            <person name="Yu X.-D."/>
        </authorList>
    </citation>
    <scope>NUCLEOTIDE SEQUENCE</scope>
    <source>
        <strain evidence="3">ZX-21</strain>
    </source>
</reference>
<dbReference type="CDD" id="cd03506">
    <property type="entry name" value="Delta6-FADS-like"/>
    <property type="match status" value="1"/>
</dbReference>
<comment type="caution">
    <text evidence="3">The sequence shown here is derived from an EMBL/GenBank/DDBJ whole genome shotgun (WGS) entry which is preliminary data.</text>
</comment>
<gene>
    <name evidence="3" type="ORF">C0068_18005</name>
</gene>
<dbReference type="InterPro" id="IPR005804">
    <property type="entry name" value="FA_desaturase_dom"/>
</dbReference>
<accession>A0A2S4HB62</accession>
<protein>
    <submittedName>
        <fullName evidence="3">Acyl-CoA desaturase</fullName>
    </submittedName>
</protein>
<dbReference type="EMBL" id="PQGG01000042">
    <property type="protein sequence ID" value="POP51215.1"/>
    <property type="molecule type" value="Genomic_DNA"/>
</dbReference>
<keyword evidence="1" id="KW-0812">Transmembrane</keyword>
<evidence type="ECO:0000259" key="2">
    <source>
        <dbReference type="Pfam" id="PF00487"/>
    </source>
</evidence>
<keyword evidence="1" id="KW-1133">Transmembrane helix</keyword>
<sequence>MNQKTLNAEQLAAFGDEIDAIKQQALSERGARDANYIKRVVAFQRGLAISSRISIFAALPFLPSLGLAVASWPVFWLLICAGSIGLGIAKILDNMEIGHNIIHGQYDWMGDPRFHSKFYDWDTNCPSEQWAHSHNYEHHTYTNILGKDRDIGYGILRMDAAQYWHPAYLANPIFATLLMLFFDMGVALHDVEMDSLRTGKRSFRETWPKLKQSLRKTARIWGKDFILFPALAGPLFPVVMAANAVANLIRNIWSFTIIFCGHFPAEVHTFPKHVCENETQGHWYYRQLLGSANIEGGKLFHIMSGNLSHQIEHHLFPDVPAHRYAEMALKVRKVCNKYGIPYNTGPLWSQYASVWAKIFKLALPPRNSQTSITA</sequence>
<dbReference type="GO" id="GO:0016020">
    <property type="term" value="C:membrane"/>
    <property type="evidence" value="ECO:0007669"/>
    <property type="project" value="TreeGrafter"/>
</dbReference>
<feature type="domain" description="Fatty acid desaturase" evidence="2">
    <location>
        <begin position="72"/>
        <end position="344"/>
    </location>
</feature>
<proteinExistence type="predicted"/>
<feature type="transmembrane region" description="Helical" evidence="1">
    <location>
        <begin position="74"/>
        <end position="92"/>
    </location>
</feature>
<dbReference type="Proteomes" id="UP000237222">
    <property type="component" value="Unassembled WGS sequence"/>
</dbReference>
<dbReference type="PANTHER" id="PTHR19353">
    <property type="entry name" value="FATTY ACID DESATURASE 2"/>
    <property type="match status" value="1"/>
</dbReference>
<feature type="transmembrane region" description="Helical" evidence="1">
    <location>
        <begin position="225"/>
        <end position="249"/>
    </location>
</feature>
<dbReference type="GO" id="GO:0006629">
    <property type="term" value="P:lipid metabolic process"/>
    <property type="evidence" value="ECO:0007669"/>
    <property type="project" value="InterPro"/>
</dbReference>
<dbReference type="GO" id="GO:0016717">
    <property type="term" value="F:oxidoreductase activity, acting on paired donors, with oxidation of a pair of donors resulting in the reduction of molecular oxygen to two molecules of water"/>
    <property type="evidence" value="ECO:0007669"/>
    <property type="project" value="TreeGrafter"/>
</dbReference>
<keyword evidence="1" id="KW-0472">Membrane</keyword>
<evidence type="ECO:0000313" key="3">
    <source>
        <dbReference type="EMBL" id="POP51215.1"/>
    </source>
</evidence>
<dbReference type="InterPro" id="IPR012171">
    <property type="entry name" value="Fatty_acid_desaturase"/>
</dbReference>
<organism evidence="3 4">
    <name type="scientific">Zhongshania marina</name>
    <dbReference type="NCBI Taxonomy" id="2304603"/>
    <lineage>
        <taxon>Bacteria</taxon>
        <taxon>Pseudomonadati</taxon>
        <taxon>Pseudomonadota</taxon>
        <taxon>Gammaproteobacteria</taxon>
        <taxon>Cellvibrionales</taxon>
        <taxon>Spongiibacteraceae</taxon>
        <taxon>Zhongshania</taxon>
    </lineage>
</organism>
<name>A0A2S4HB62_9GAMM</name>
<dbReference type="PANTHER" id="PTHR19353:SF84">
    <property type="entry name" value="ACYL-COA DELTA-9-DESATURASE, DESB"/>
    <property type="match status" value="1"/>
</dbReference>
<dbReference type="RefSeq" id="WP_103685861.1">
    <property type="nucleotide sequence ID" value="NZ_PQGG01000042.1"/>
</dbReference>